<organism evidence="2 3">
    <name type="scientific">Hymenobacter wooponensis</name>
    <dbReference type="NCBI Taxonomy" id="1525360"/>
    <lineage>
        <taxon>Bacteria</taxon>
        <taxon>Pseudomonadati</taxon>
        <taxon>Bacteroidota</taxon>
        <taxon>Cytophagia</taxon>
        <taxon>Cytophagales</taxon>
        <taxon>Hymenobacteraceae</taxon>
        <taxon>Hymenobacter</taxon>
    </lineage>
</organism>
<proteinExistence type="predicted"/>
<dbReference type="EMBL" id="SRKZ01000007">
    <property type="protein sequence ID" value="TGD78011.1"/>
    <property type="molecule type" value="Genomic_DNA"/>
</dbReference>
<name>A0A4Z0MEQ2_9BACT</name>
<evidence type="ECO:0000256" key="1">
    <source>
        <dbReference type="SAM" id="SignalP"/>
    </source>
</evidence>
<gene>
    <name evidence="2" type="ORF">EU557_22255</name>
</gene>
<feature type="signal peptide" evidence="1">
    <location>
        <begin position="1"/>
        <end position="23"/>
    </location>
</feature>
<protein>
    <submittedName>
        <fullName evidence="2">Uncharacterized protein</fullName>
    </submittedName>
</protein>
<sequence length="172" mass="19649">MQKLALLSLVLLSTLFVPRASQAQVVTDGAAVALDSLMQMVAKTRYELNQMTKVEINAPRMGLRRHIVRGYNLAANPGNLPINDVKRLYVWKQRTRYLRNGQIRETFVAQINNQKVLQERRLNGSPIWLKLARGLDMTNKNPANNKYVGGTYIRDGYFIWNGVYYALPKAKL</sequence>
<dbReference type="RefSeq" id="WP_210116109.1">
    <property type="nucleotide sequence ID" value="NZ_SRKZ01000007.1"/>
</dbReference>
<accession>A0A4Z0MEQ2</accession>
<feature type="chain" id="PRO_5021402109" evidence="1">
    <location>
        <begin position="24"/>
        <end position="172"/>
    </location>
</feature>
<comment type="caution">
    <text evidence="2">The sequence shown here is derived from an EMBL/GenBank/DDBJ whole genome shotgun (WGS) entry which is preliminary data.</text>
</comment>
<keyword evidence="1" id="KW-0732">Signal</keyword>
<dbReference type="Proteomes" id="UP000298284">
    <property type="component" value="Unassembled WGS sequence"/>
</dbReference>
<evidence type="ECO:0000313" key="2">
    <source>
        <dbReference type="EMBL" id="TGD78011.1"/>
    </source>
</evidence>
<dbReference type="AlphaFoldDB" id="A0A4Z0MEQ2"/>
<evidence type="ECO:0000313" key="3">
    <source>
        <dbReference type="Proteomes" id="UP000298284"/>
    </source>
</evidence>
<reference evidence="2 3" key="1">
    <citation type="submission" date="2019-04" db="EMBL/GenBank/DDBJ databases">
        <authorList>
            <person name="Feng G."/>
            <person name="Zhang J."/>
            <person name="Zhu H."/>
        </authorList>
    </citation>
    <scope>NUCLEOTIDE SEQUENCE [LARGE SCALE GENOMIC DNA]</scope>
    <source>
        <strain evidence="2 3">JCM 19491</strain>
    </source>
</reference>
<keyword evidence="3" id="KW-1185">Reference proteome</keyword>